<proteinExistence type="predicted"/>
<dbReference type="EMBL" id="LAZR01003757">
    <property type="protein sequence ID" value="KKN15002.1"/>
    <property type="molecule type" value="Genomic_DNA"/>
</dbReference>
<accession>A0A0F9NSK2</accession>
<gene>
    <name evidence="1" type="ORF">LCGC14_0990450</name>
</gene>
<name>A0A0F9NSK2_9ZZZZ</name>
<protein>
    <submittedName>
        <fullName evidence="1">Uncharacterized protein</fullName>
    </submittedName>
</protein>
<sequence length="56" mass="6752">MTTIIKFFKELTDEAKLDLERLKEISLTIQDFLNFPTKFISNRRKVENLQKIINEH</sequence>
<evidence type="ECO:0000313" key="1">
    <source>
        <dbReference type="EMBL" id="KKN15002.1"/>
    </source>
</evidence>
<organism evidence="1">
    <name type="scientific">marine sediment metagenome</name>
    <dbReference type="NCBI Taxonomy" id="412755"/>
    <lineage>
        <taxon>unclassified sequences</taxon>
        <taxon>metagenomes</taxon>
        <taxon>ecological metagenomes</taxon>
    </lineage>
</organism>
<reference evidence="1" key="1">
    <citation type="journal article" date="2015" name="Nature">
        <title>Complex archaea that bridge the gap between prokaryotes and eukaryotes.</title>
        <authorList>
            <person name="Spang A."/>
            <person name="Saw J.H."/>
            <person name="Jorgensen S.L."/>
            <person name="Zaremba-Niedzwiedzka K."/>
            <person name="Martijn J."/>
            <person name="Lind A.E."/>
            <person name="van Eijk R."/>
            <person name="Schleper C."/>
            <person name="Guy L."/>
            <person name="Ettema T.J."/>
        </authorList>
    </citation>
    <scope>NUCLEOTIDE SEQUENCE</scope>
</reference>
<comment type="caution">
    <text evidence="1">The sequence shown here is derived from an EMBL/GenBank/DDBJ whole genome shotgun (WGS) entry which is preliminary data.</text>
</comment>
<dbReference type="AlphaFoldDB" id="A0A0F9NSK2"/>